<dbReference type="PROSITE" id="PS50932">
    <property type="entry name" value="HTH_LACI_2"/>
    <property type="match status" value="1"/>
</dbReference>
<keyword evidence="3" id="KW-0804">Transcription</keyword>
<evidence type="ECO:0000256" key="3">
    <source>
        <dbReference type="ARBA" id="ARBA00023163"/>
    </source>
</evidence>
<dbReference type="SUPFAM" id="SSF53822">
    <property type="entry name" value="Periplasmic binding protein-like I"/>
    <property type="match status" value="1"/>
</dbReference>
<gene>
    <name evidence="5" type="ORF">SAMN05421811_12576</name>
</gene>
<dbReference type="GO" id="GO:0000976">
    <property type="term" value="F:transcription cis-regulatory region binding"/>
    <property type="evidence" value="ECO:0007669"/>
    <property type="project" value="TreeGrafter"/>
</dbReference>
<evidence type="ECO:0000256" key="1">
    <source>
        <dbReference type="ARBA" id="ARBA00023015"/>
    </source>
</evidence>
<evidence type="ECO:0000259" key="4">
    <source>
        <dbReference type="PROSITE" id="PS50932"/>
    </source>
</evidence>
<dbReference type="InterPro" id="IPR000843">
    <property type="entry name" value="HTH_LacI"/>
</dbReference>
<keyword evidence="6" id="KW-1185">Reference proteome</keyword>
<dbReference type="STRING" id="568860.SAMN05421811_12576"/>
<dbReference type="PANTHER" id="PTHR30146">
    <property type="entry name" value="LACI-RELATED TRANSCRIPTIONAL REPRESSOR"/>
    <property type="match status" value="1"/>
</dbReference>
<dbReference type="InterPro" id="IPR010982">
    <property type="entry name" value="Lambda_DNA-bd_dom_sf"/>
</dbReference>
<evidence type="ECO:0000256" key="2">
    <source>
        <dbReference type="ARBA" id="ARBA00023125"/>
    </source>
</evidence>
<name>A0A1I0LSG5_9ACTN</name>
<evidence type="ECO:0000313" key="5">
    <source>
        <dbReference type="EMBL" id="SEU45619.1"/>
    </source>
</evidence>
<evidence type="ECO:0000313" key="6">
    <source>
        <dbReference type="Proteomes" id="UP000199361"/>
    </source>
</evidence>
<dbReference type="Proteomes" id="UP000199361">
    <property type="component" value="Unassembled WGS sequence"/>
</dbReference>
<reference evidence="5 6" key="1">
    <citation type="submission" date="2016-10" db="EMBL/GenBank/DDBJ databases">
        <authorList>
            <person name="de Groot N.N."/>
        </authorList>
    </citation>
    <scope>NUCLEOTIDE SEQUENCE [LARGE SCALE GENOMIC DNA]</scope>
    <source>
        <strain evidence="5 6">CGMCC 4.5598</strain>
    </source>
</reference>
<dbReference type="SMART" id="SM00354">
    <property type="entry name" value="HTH_LACI"/>
    <property type="match status" value="1"/>
</dbReference>
<proteinExistence type="predicted"/>
<dbReference type="Pfam" id="PF13377">
    <property type="entry name" value="Peripla_BP_3"/>
    <property type="match status" value="1"/>
</dbReference>
<organism evidence="5 6">
    <name type="scientific">Nonomuraea wenchangensis</name>
    <dbReference type="NCBI Taxonomy" id="568860"/>
    <lineage>
        <taxon>Bacteria</taxon>
        <taxon>Bacillati</taxon>
        <taxon>Actinomycetota</taxon>
        <taxon>Actinomycetes</taxon>
        <taxon>Streptosporangiales</taxon>
        <taxon>Streptosporangiaceae</taxon>
        <taxon>Nonomuraea</taxon>
    </lineage>
</organism>
<accession>A0A1I0LSG5</accession>
<protein>
    <submittedName>
        <fullName evidence="5">Transcriptional regulator, LacI family</fullName>
    </submittedName>
</protein>
<sequence length="341" mass="36459">MGSRLGRRLPVMADVAREAGVSHQTVSRVLNDHPNVRSETRARVLQAIDKLGYRRNLVARALVTKRSRTLGVVSFDTTLYGPASTVYGIEQAARSAGYFVSIVSLKSIDPAGVRDALDYLADQGVDGVVVVAPQRSAARALADLPLAIPTVAVEGGQAGEVSVVSVDQVAGGRLATEHLLSLGHETVWHVSGPSDWLEAEGRVAGWRAALEQAGREAPQPLAGDWSPRSGYEAGRSLARMTDVTAVFVANDQMALGVLRAFTEQGVSVPGQVSVVGFDDIPESAYFSPPLTTISQDFDAVGRHSIEVLVRRLEDGLQERERLVVPPAFVRRASTARPPEGR</sequence>
<dbReference type="SUPFAM" id="SSF47413">
    <property type="entry name" value="lambda repressor-like DNA-binding domains"/>
    <property type="match status" value="1"/>
</dbReference>
<dbReference type="GO" id="GO:0003700">
    <property type="term" value="F:DNA-binding transcription factor activity"/>
    <property type="evidence" value="ECO:0007669"/>
    <property type="project" value="TreeGrafter"/>
</dbReference>
<feature type="domain" description="HTH lacI-type" evidence="4">
    <location>
        <begin position="10"/>
        <end position="64"/>
    </location>
</feature>
<keyword evidence="2" id="KW-0238">DNA-binding</keyword>
<dbReference type="InterPro" id="IPR028082">
    <property type="entry name" value="Peripla_BP_I"/>
</dbReference>
<dbReference type="AlphaFoldDB" id="A0A1I0LSG5"/>
<dbReference type="InterPro" id="IPR046335">
    <property type="entry name" value="LacI/GalR-like_sensor"/>
</dbReference>
<dbReference type="EMBL" id="FOHX01000025">
    <property type="protein sequence ID" value="SEU45619.1"/>
    <property type="molecule type" value="Genomic_DNA"/>
</dbReference>
<dbReference type="Pfam" id="PF00356">
    <property type="entry name" value="LacI"/>
    <property type="match status" value="1"/>
</dbReference>
<dbReference type="PANTHER" id="PTHR30146:SF109">
    <property type="entry name" value="HTH-TYPE TRANSCRIPTIONAL REGULATOR GALS"/>
    <property type="match status" value="1"/>
</dbReference>
<dbReference type="Gene3D" id="1.10.260.40">
    <property type="entry name" value="lambda repressor-like DNA-binding domains"/>
    <property type="match status" value="1"/>
</dbReference>
<dbReference type="CDD" id="cd01392">
    <property type="entry name" value="HTH_LacI"/>
    <property type="match status" value="1"/>
</dbReference>
<dbReference type="CDD" id="cd01574">
    <property type="entry name" value="PBP1_LacI"/>
    <property type="match status" value="1"/>
</dbReference>
<keyword evidence="1" id="KW-0805">Transcription regulation</keyword>
<dbReference type="PROSITE" id="PS00356">
    <property type="entry name" value="HTH_LACI_1"/>
    <property type="match status" value="1"/>
</dbReference>
<dbReference type="Gene3D" id="3.40.50.2300">
    <property type="match status" value="2"/>
</dbReference>